<dbReference type="Pfam" id="PF02518">
    <property type="entry name" value="HATPase_c"/>
    <property type="match status" value="1"/>
</dbReference>
<keyword evidence="7" id="KW-0547">Nucleotide-binding</keyword>
<organism evidence="14 15">
    <name type="scientific">Comamonas terrigena</name>
    <dbReference type="NCBI Taxonomy" id="32013"/>
    <lineage>
        <taxon>Bacteria</taxon>
        <taxon>Pseudomonadati</taxon>
        <taxon>Pseudomonadota</taxon>
        <taxon>Betaproteobacteria</taxon>
        <taxon>Burkholderiales</taxon>
        <taxon>Comamonadaceae</taxon>
        <taxon>Comamonas</taxon>
    </lineage>
</organism>
<dbReference type="Proteomes" id="UP000220246">
    <property type="component" value="Unassembled WGS sequence"/>
</dbReference>
<feature type="transmembrane region" description="Helical" evidence="12">
    <location>
        <begin position="12"/>
        <end position="35"/>
    </location>
</feature>
<keyword evidence="4" id="KW-0597">Phosphoprotein</keyword>
<keyword evidence="10 12" id="KW-1133">Transmembrane helix</keyword>
<evidence type="ECO:0000256" key="8">
    <source>
        <dbReference type="ARBA" id="ARBA00022777"/>
    </source>
</evidence>
<dbReference type="InterPro" id="IPR003661">
    <property type="entry name" value="HisK_dim/P_dom"/>
</dbReference>
<evidence type="ECO:0000256" key="4">
    <source>
        <dbReference type="ARBA" id="ARBA00022553"/>
    </source>
</evidence>
<dbReference type="CDD" id="cd00082">
    <property type="entry name" value="HisKA"/>
    <property type="match status" value="1"/>
</dbReference>
<evidence type="ECO:0000256" key="7">
    <source>
        <dbReference type="ARBA" id="ARBA00022741"/>
    </source>
</evidence>
<dbReference type="Gene3D" id="3.30.565.10">
    <property type="entry name" value="Histidine kinase-like ATPase, C-terminal domain"/>
    <property type="match status" value="1"/>
</dbReference>
<dbReference type="Gene3D" id="1.10.287.130">
    <property type="match status" value="1"/>
</dbReference>
<evidence type="ECO:0000256" key="3">
    <source>
        <dbReference type="ARBA" id="ARBA00012438"/>
    </source>
</evidence>
<dbReference type="SUPFAM" id="SSF55874">
    <property type="entry name" value="ATPase domain of HSP90 chaperone/DNA topoisomerase II/histidine kinase"/>
    <property type="match status" value="1"/>
</dbReference>
<evidence type="ECO:0000256" key="1">
    <source>
        <dbReference type="ARBA" id="ARBA00000085"/>
    </source>
</evidence>
<dbReference type="SMART" id="SM00387">
    <property type="entry name" value="HATPase_c"/>
    <property type="match status" value="1"/>
</dbReference>
<evidence type="ECO:0000313" key="15">
    <source>
        <dbReference type="Proteomes" id="UP000220246"/>
    </source>
</evidence>
<dbReference type="OrthoDB" id="9809766at2"/>
<dbReference type="AlphaFoldDB" id="A0A2A7UPZ9"/>
<feature type="domain" description="Histidine kinase" evidence="13">
    <location>
        <begin position="242"/>
        <end position="457"/>
    </location>
</feature>
<dbReference type="GO" id="GO:0000155">
    <property type="term" value="F:phosphorelay sensor kinase activity"/>
    <property type="evidence" value="ECO:0007669"/>
    <property type="project" value="InterPro"/>
</dbReference>
<dbReference type="SUPFAM" id="SSF47384">
    <property type="entry name" value="Homodimeric domain of signal transducing histidine kinase"/>
    <property type="match status" value="1"/>
</dbReference>
<evidence type="ECO:0000256" key="10">
    <source>
        <dbReference type="ARBA" id="ARBA00022989"/>
    </source>
</evidence>
<dbReference type="PROSITE" id="PS50109">
    <property type="entry name" value="HIS_KIN"/>
    <property type="match status" value="1"/>
</dbReference>
<dbReference type="RefSeq" id="WP_066541269.1">
    <property type="nucleotide sequence ID" value="NZ_JAOBYP010000004.1"/>
</dbReference>
<dbReference type="InterPro" id="IPR005467">
    <property type="entry name" value="His_kinase_dom"/>
</dbReference>
<evidence type="ECO:0000256" key="2">
    <source>
        <dbReference type="ARBA" id="ARBA00004141"/>
    </source>
</evidence>
<dbReference type="PANTHER" id="PTHR45436:SF14">
    <property type="entry name" value="SENSOR PROTEIN QSEC"/>
    <property type="match status" value="1"/>
</dbReference>
<evidence type="ECO:0000256" key="12">
    <source>
        <dbReference type="SAM" id="Phobius"/>
    </source>
</evidence>
<comment type="caution">
    <text evidence="14">The sequence shown here is derived from an EMBL/GenBank/DDBJ whole genome shotgun (WGS) entry which is preliminary data.</text>
</comment>
<protein>
    <recommendedName>
        <fullName evidence="3">histidine kinase</fullName>
        <ecNumber evidence="3">2.7.13.3</ecNumber>
    </recommendedName>
</protein>
<dbReference type="EMBL" id="PDEA01000001">
    <property type="protein sequence ID" value="PEH87399.1"/>
    <property type="molecule type" value="Genomic_DNA"/>
</dbReference>
<dbReference type="SMART" id="SM00388">
    <property type="entry name" value="HisKA"/>
    <property type="match status" value="1"/>
</dbReference>
<keyword evidence="9" id="KW-0067">ATP-binding</keyword>
<dbReference type="GO" id="GO:0005886">
    <property type="term" value="C:plasma membrane"/>
    <property type="evidence" value="ECO:0007669"/>
    <property type="project" value="TreeGrafter"/>
</dbReference>
<dbReference type="CDD" id="cd00075">
    <property type="entry name" value="HATPase"/>
    <property type="match status" value="1"/>
</dbReference>
<dbReference type="InterPro" id="IPR050428">
    <property type="entry name" value="TCS_sensor_his_kinase"/>
</dbReference>
<feature type="transmembrane region" description="Helical" evidence="12">
    <location>
        <begin position="157"/>
        <end position="177"/>
    </location>
</feature>
<dbReference type="EC" id="2.7.13.3" evidence="3"/>
<keyword evidence="6 12" id="KW-0812">Transmembrane</keyword>
<keyword evidence="11" id="KW-0902">Two-component regulatory system</keyword>
<keyword evidence="5" id="KW-0808">Transferase</keyword>
<dbReference type="PANTHER" id="PTHR45436">
    <property type="entry name" value="SENSOR HISTIDINE KINASE YKOH"/>
    <property type="match status" value="1"/>
</dbReference>
<gene>
    <name evidence="14" type="ORF">CRM82_01120</name>
</gene>
<evidence type="ECO:0000259" key="13">
    <source>
        <dbReference type="PROSITE" id="PS50109"/>
    </source>
</evidence>
<comment type="subcellular location">
    <subcellularLocation>
        <location evidence="2">Membrane</location>
        <topology evidence="2">Multi-pass membrane protein</topology>
    </subcellularLocation>
</comment>
<keyword evidence="12" id="KW-0472">Membrane</keyword>
<comment type="catalytic activity">
    <reaction evidence="1">
        <text>ATP + protein L-histidine = ADP + protein N-phospho-L-histidine.</text>
        <dbReference type="EC" id="2.7.13.3"/>
    </reaction>
</comment>
<dbReference type="InterPro" id="IPR003594">
    <property type="entry name" value="HATPase_dom"/>
</dbReference>
<accession>A0A2A7UPZ9</accession>
<dbReference type="STRING" id="1219032.GCA_001515545_03777"/>
<dbReference type="Pfam" id="PF00512">
    <property type="entry name" value="HisKA"/>
    <property type="match status" value="1"/>
</dbReference>
<reference evidence="15" key="1">
    <citation type="submission" date="2017-09" db="EMBL/GenBank/DDBJ databases">
        <title>FDA dAtabase for Regulatory Grade micrObial Sequences (FDA-ARGOS): Supporting development and validation of Infectious Disease Dx tests.</title>
        <authorList>
            <person name="Minogue T."/>
            <person name="Wolcott M."/>
            <person name="Wasieloski L."/>
            <person name="Aguilar W."/>
            <person name="Moore D."/>
            <person name="Tallon L."/>
            <person name="Sadzewicz L."/>
            <person name="Ott S."/>
            <person name="Zhao X."/>
            <person name="Nagaraj S."/>
            <person name="Vavikolanu K."/>
            <person name="Aluvathingal J."/>
            <person name="Nadendla S."/>
            <person name="Sichtig H."/>
        </authorList>
    </citation>
    <scope>NUCLEOTIDE SEQUENCE [LARGE SCALE GENOMIC DNA]</scope>
    <source>
        <strain evidence="15">FDAARGOS_394</strain>
    </source>
</reference>
<evidence type="ECO:0000256" key="6">
    <source>
        <dbReference type="ARBA" id="ARBA00022692"/>
    </source>
</evidence>
<evidence type="ECO:0000256" key="9">
    <source>
        <dbReference type="ARBA" id="ARBA00022840"/>
    </source>
</evidence>
<evidence type="ECO:0000313" key="14">
    <source>
        <dbReference type="EMBL" id="PEH87399.1"/>
    </source>
</evidence>
<dbReference type="InterPro" id="IPR036097">
    <property type="entry name" value="HisK_dim/P_sf"/>
</dbReference>
<keyword evidence="8 14" id="KW-0418">Kinase</keyword>
<proteinExistence type="predicted"/>
<evidence type="ECO:0000256" key="11">
    <source>
        <dbReference type="ARBA" id="ARBA00023012"/>
    </source>
</evidence>
<dbReference type="GeneID" id="80803338"/>
<keyword evidence="15" id="KW-1185">Reference proteome</keyword>
<sequence length="469" mass="52039">MKSAPVSLARRLTRPLVVAVITVWALGTALVAWYVDAQIQHNFDTELVESAHRQLYPALLDVRQSRIDADTPDQEILTMGEVPGDDHPEPLLLQVRTPDGKVLLRSRGAPITPFDAPLKPGFHNSIEHRIYTLYTPQDDLWLQLADPLGERAEIRSGTLTGLITVLLLMLPVLTGLIRHIARKELRSVQWLQQQITERSSSNLQPLVLQDLPLELRQVGEGVNQLMDRLHQALDVERALAANAAHELRTPLASVRLRLHTAVEQAQLQGSTQIAVGEAQTALTALETLSHRTERLLQLSRAEAGNTARFHTIDLLQLATTMAQEFWQHPRAQRRLDWEPPEDAAPVWVQGDMDTLAIALRNLIDNALTYSGGEVVLTVLRQPPALVVRDDGPGLDATQRLQIQERHVRGDTRHIGYGLGMSIVRSIADRHSAQLELLSPPPGKAQGLEVRLVFATITEEDLASAPQPLT</sequence>
<dbReference type="InterPro" id="IPR036890">
    <property type="entry name" value="HATPase_C_sf"/>
</dbReference>
<name>A0A2A7UPZ9_COMTR</name>
<dbReference type="GO" id="GO:0005524">
    <property type="term" value="F:ATP binding"/>
    <property type="evidence" value="ECO:0007669"/>
    <property type="project" value="UniProtKB-KW"/>
</dbReference>
<evidence type="ECO:0000256" key="5">
    <source>
        <dbReference type="ARBA" id="ARBA00022679"/>
    </source>
</evidence>